<feature type="transmembrane region" description="Helical" evidence="1">
    <location>
        <begin position="79"/>
        <end position="96"/>
    </location>
</feature>
<keyword evidence="1" id="KW-0812">Transmembrane</keyword>
<evidence type="ECO:0000313" key="3">
    <source>
        <dbReference type="EMBL" id="SUZ87278.1"/>
    </source>
</evidence>
<protein>
    <recommendedName>
        <fullName evidence="2">DUF5683 domain-containing protein</fullName>
    </recommendedName>
</protein>
<dbReference type="AlphaFoldDB" id="A0A381R8R3"/>
<dbReference type="Pfam" id="PF18935">
    <property type="entry name" value="DUF5683"/>
    <property type="match status" value="1"/>
</dbReference>
<organism evidence="3">
    <name type="scientific">marine metagenome</name>
    <dbReference type="NCBI Taxonomy" id="408172"/>
    <lineage>
        <taxon>unclassified sequences</taxon>
        <taxon>metagenomes</taxon>
        <taxon>ecological metagenomes</taxon>
    </lineage>
</organism>
<evidence type="ECO:0000256" key="1">
    <source>
        <dbReference type="SAM" id="Phobius"/>
    </source>
</evidence>
<reference evidence="3" key="1">
    <citation type="submission" date="2018-05" db="EMBL/GenBank/DDBJ databases">
        <authorList>
            <person name="Lanie J.A."/>
            <person name="Ng W.-L."/>
            <person name="Kazmierczak K.M."/>
            <person name="Andrzejewski T.M."/>
            <person name="Davidsen T.M."/>
            <person name="Wayne K.J."/>
            <person name="Tettelin H."/>
            <person name="Glass J.I."/>
            <person name="Rusch D."/>
            <person name="Podicherti R."/>
            <person name="Tsui H.-C.T."/>
            <person name="Winkler M.E."/>
        </authorList>
    </citation>
    <scope>NUCLEOTIDE SEQUENCE</scope>
</reference>
<dbReference type="EMBL" id="UINC01001716">
    <property type="protein sequence ID" value="SUZ87278.1"/>
    <property type="molecule type" value="Genomic_DNA"/>
</dbReference>
<accession>A0A381R8R3</accession>
<sequence length="121" mass="14269">MDFRSESEQLKDPKTAMKRSLVFPGAGQIYNDQNIKGYALIAGEILALWSFNENREKYSNYEESDKYSRNHYLRERNRFAWIAIGLYFYGILDAVVEAHLDDFDRVVKENDPMKEEDSDEQ</sequence>
<keyword evidence="1" id="KW-1133">Transmembrane helix</keyword>
<name>A0A381R8R3_9ZZZZ</name>
<proteinExistence type="predicted"/>
<keyword evidence="1" id="KW-0472">Membrane</keyword>
<evidence type="ECO:0000259" key="2">
    <source>
        <dbReference type="Pfam" id="PF18935"/>
    </source>
</evidence>
<gene>
    <name evidence="3" type="ORF">METZ01_LOCUS40132</name>
</gene>
<feature type="domain" description="DUF5683" evidence="2">
    <location>
        <begin position="11"/>
        <end position="68"/>
    </location>
</feature>
<dbReference type="InterPro" id="IPR043738">
    <property type="entry name" value="DUF5683"/>
</dbReference>